<sequence length="131" mass="14522">MTCNSHHASGGLYPIPRPALSSRCIDGAEKEQKAVRVLLIVSQNSPYWSQSWLSTEDVFPVALKAIRQAGLIGKGETELPLRLLVKQKWPLRVLIVFDISNNSYNAELGHLPEHNNLPVLVIHFSTKGVLS</sequence>
<keyword evidence="2" id="KW-1185">Reference proteome</keyword>
<dbReference type="EMBL" id="ML994621">
    <property type="protein sequence ID" value="KAF2189288.1"/>
    <property type="molecule type" value="Genomic_DNA"/>
</dbReference>
<dbReference type="OrthoDB" id="4358740at2759"/>
<gene>
    <name evidence="1" type="ORF">K469DRAFT_62549</name>
</gene>
<evidence type="ECO:0000313" key="2">
    <source>
        <dbReference type="Proteomes" id="UP000800200"/>
    </source>
</evidence>
<reference evidence="1" key="1">
    <citation type="journal article" date="2020" name="Stud. Mycol.">
        <title>101 Dothideomycetes genomes: a test case for predicting lifestyles and emergence of pathogens.</title>
        <authorList>
            <person name="Haridas S."/>
            <person name="Albert R."/>
            <person name="Binder M."/>
            <person name="Bloem J."/>
            <person name="Labutti K."/>
            <person name="Salamov A."/>
            <person name="Andreopoulos B."/>
            <person name="Baker S."/>
            <person name="Barry K."/>
            <person name="Bills G."/>
            <person name="Bluhm B."/>
            <person name="Cannon C."/>
            <person name="Castanera R."/>
            <person name="Culley D."/>
            <person name="Daum C."/>
            <person name="Ezra D."/>
            <person name="Gonzalez J."/>
            <person name="Henrissat B."/>
            <person name="Kuo A."/>
            <person name="Liang C."/>
            <person name="Lipzen A."/>
            <person name="Lutzoni F."/>
            <person name="Magnuson J."/>
            <person name="Mondo S."/>
            <person name="Nolan M."/>
            <person name="Ohm R."/>
            <person name="Pangilinan J."/>
            <person name="Park H.-J."/>
            <person name="Ramirez L."/>
            <person name="Alfaro M."/>
            <person name="Sun H."/>
            <person name="Tritt A."/>
            <person name="Yoshinaga Y."/>
            <person name="Zwiers L.-H."/>
            <person name="Turgeon B."/>
            <person name="Goodwin S."/>
            <person name="Spatafora J."/>
            <person name="Crous P."/>
            <person name="Grigoriev I."/>
        </authorList>
    </citation>
    <scope>NUCLEOTIDE SEQUENCE</scope>
    <source>
        <strain evidence="1">CBS 207.26</strain>
    </source>
</reference>
<proteinExistence type="predicted"/>
<protein>
    <submittedName>
        <fullName evidence="1">Uncharacterized protein</fullName>
    </submittedName>
</protein>
<organism evidence="1 2">
    <name type="scientific">Zopfia rhizophila CBS 207.26</name>
    <dbReference type="NCBI Taxonomy" id="1314779"/>
    <lineage>
        <taxon>Eukaryota</taxon>
        <taxon>Fungi</taxon>
        <taxon>Dikarya</taxon>
        <taxon>Ascomycota</taxon>
        <taxon>Pezizomycotina</taxon>
        <taxon>Dothideomycetes</taxon>
        <taxon>Dothideomycetes incertae sedis</taxon>
        <taxon>Zopfiaceae</taxon>
        <taxon>Zopfia</taxon>
    </lineage>
</organism>
<accession>A0A6A6EF80</accession>
<name>A0A6A6EF80_9PEZI</name>
<evidence type="ECO:0000313" key="1">
    <source>
        <dbReference type="EMBL" id="KAF2189288.1"/>
    </source>
</evidence>
<dbReference type="AlphaFoldDB" id="A0A6A6EF80"/>
<dbReference type="Proteomes" id="UP000800200">
    <property type="component" value="Unassembled WGS sequence"/>
</dbReference>